<dbReference type="Gene3D" id="3.40.30.10">
    <property type="entry name" value="Glutaredoxin"/>
    <property type="match status" value="1"/>
</dbReference>
<keyword evidence="1" id="KW-0175">Coiled coil</keyword>
<dbReference type="OrthoDB" id="9762614at2"/>
<evidence type="ECO:0000256" key="1">
    <source>
        <dbReference type="SAM" id="Coils"/>
    </source>
</evidence>
<dbReference type="eggNOG" id="COG1331">
    <property type="taxonomic scope" value="Bacteria"/>
</dbReference>
<dbReference type="InterPro" id="IPR012341">
    <property type="entry name" value="6hp_glycosidase-like_sf"/>
</dbReference>
<dbReference type="InterPro" id="IPR004879">
    <property type="entry name" value="Ssp411-like_TRX"/>
</dbReference>
<dbReference type="InterPro" id="IPR036249">
    <property type="entry name" value="Thioredoxin-like_sf"/>
</dbReference>
<comment type="caution">
    <text evidence="3">The sequence shown here is derived from an EMBL/GenBank/DDBJ whole genome shotgun (WGS) entry which is preliminary data.</text>
</comment>
<dbReference type="Gene3D" id="1.50.10.10">
    <property type="match status" value="1"/>
</dbReference>
<dbReference type="InterPro" id="IPR008928">
    <property type="entry name" value="6-hairpin_glycosidase_sf"/>
</dbReference>
<protein>
    <submittedName>
        <fullName evidence="3">Protein containing DUF255</fullName>
    </submittedName>
</protein>
<evidence type="ECO:0000313" key="3">
    <source>
        <dbReference type="EMBL" id="EHP28627.1"/>
    </source>
</evidence>
<accession>B6BLH0</accession>
<dbReference type="RefSeq" id="WP_008338524.1">
    <property type="nucleotide sequence ID" value="NZ_AFRZ01000001.1"/>
</dbReference>
<dbReference type="Pfam" id="PF03190">
    <property type="entry name" value="Thioredox_DsbH"/>
    <property type="match status" value="1"/>
</dbReference>
<dbReference type="PATRIC" id="fig|929558.5.peg.99"/>
<dbReference type="Proteomes" id="UP000006431">
    <property type="component" value="Unassembled WGS sequence"/>
</dbReference>
<keyword evidence="4" id="KW-1185">Reference proteome</keyword>
<dbReference type="PANTHER" id="PTHR42899">
    <property type="entry name" value="SPERMATOGENESIS-ASSOCIATED PROTEIN 20"/>
    <property type="match status" value="1"/>
</dbReference>
<dbReference type="STRING" id="929558.SMGD1_0100"/>
<feature type="domain" description="Spermatogenesis-associated protein 20-like TRX" evidence="2">
    <location>
        <begin position="20"/>
        <end position="180"/>
    </location>
</feature>
<dbReference type="HOGENOM" id="CLU_014051_4_0_7"/>
<dbReference type="CDD" id="cd02955">
    <property type="entry name" value="SSP411"/>
    <property type="match status" value="1"/>
</dbReference>
<gene>
    <name evidence="3" type="ORF">SMGD1_0100</name>
</gene>
<dbReference type="EMBL" id="AFRZ01000001">
    <property type="protein sequence ID" value="EHP28627.1"/>
    <property type="molecule type" value="Genomic_DNA"/>
</dbReference>
<dbReference type="InterPro" id="IPR024705">
    <property type="entry name" value="Ssp411"/>
</dbReference>
<evidence type="ECO:0000259" key="2">
    <source>
        <dbReference type="Pfam" id="PF03190"/>
    </source>
</evidence>
<accession>H1FS81</accession>
<dbReference type="PIRSF" id="PIRSF006402">
    <property type="entry name" value="UCP006402_thioredoxin"/>
    <property type="match status" value="1"/>
</dbReference>
<name>B6BLH0_SULGG</name>
<dbReference type="AlphaFoldDB" id="B6BLH0"/>
<dbReference type="SUPFAM" id="SSF48208">
    <property type="entry name" value="Six-hairpin glycosidases"/>
    <property type="match status" value="1"/>
</dbReference>
<proteinExistence type="predicted"/>
<feature type="coiled-coil region" evidence="1">
    <location>
        <begin position="588"/>
        <end position="615"/>
    </location>
</feature>
<organism evidence="3 4">
    <name type="scientific">Sulfurimonas gotlandica (strain DSM 19862 / JCM 16533 / GD1)</name>
    <dbReference type="NCBI Taxonomy" id="929558"/>
    <lineage>
        <taxon>Bacteria</taxon>
        <taxon>Pseudomonadati</taxon>
        <taxon>Campylobacterota</taxon>
        <taxon>Epsilonproteobacteria</taxon>
        <taxon>Campylobacterales</taxon>
        <taxon>Sulfurimonadaceae</taxon>
        <taxon>Sulfurimonas</taxon>
    </lineage>
</organism>
<evidence type="ECO:0000313" key="4">
    <source>
        <dbReference type="Proteomes" id="UP000006431"/>
    </source>
</evidence>
<dbReference type="GO" id="GO:0005975">
    <property type="term" value="P:carbohydrate metabolic process"/>
    <property type="evidence" value="ECO:0007669"/>
    <property type="project" value="InterPro"/>
</dbReference>
<dbReference type="PANTHER" id="PTHR42899:SF1">
    <property type="entry name" value="SPERMATOGENESIS-ASSOCIATED PROTEIN 20"/>
    <property type="match status" value="1"/>
</dbReference>
<dbReference type="SUPFAM" id="SSF52833">
    <property type="entry name" value="Thioredoxin-like"/>
    <property type="match status" value="1"/>
</dbReference>
<sequence>MKHLLVILLFFMFLESDTTKNKLSYETSPYLQQHATNPINWLSWGDEAFLKAKKENKAVFLSIGYSTCHWCHVMARESFENKAIAEVFNRYFICIKVDREEMPHLDSYYQQLHLKVKKRSGGWPFSAFLTYDKKPFYIATYIPTTSQYYHEGLDTLIPKINNKYKTDYKSVVREAKAMESLMNKPLKIVKNDSAKISVDTLSKSILKSFDSIYAGFGRNKKFPEASKLTLMMDLALLTKNEKLQKNSLAMLDAMAMRGLYDHVDGGFFRYSVDAAWEIPHFEKMLYNQAELIPLYVRAYLLTKKKLYKDVVKESIEMCDARFVQDKLYFSASDADTHHEEGKYFIFTTDEVEQALKNNPNASVLRENFSFDEFGNFEGKVHLNFMSNDRIKGFKNFRAELLKIRKNKEYPFIDKKINTAWNAMMIEALYKASVLDAMYAKKADEHLEALLAYMFERGELYHQSLIGTKPTQLGLLEDYSFLISALLAAYEVKLDDDKLSQAEYFLNKAKSKFYRESIWYLSDDKLSIKADMRDKYYTSSLAKMTQNIIKLASLRASFKYEKLALKTLESQNALIEKEQSNVPASAIAFLMLQEEVVTLKNTKETLERDVSKIKNIKHPYVLMKKEETSSEYLACTMRSCFAVEKELSKIKIKIEEKIRN</sequence>
<reference evidence="3 4" key="1">
    <citation type="journal article" date="2012" name="Proc. Natl. Acad. Sci. U.S.A.">
        <title>Genome and physiology of a model Epsilonproteobacterium responsible for sulfide detoxification in marine oxygen depletion zones.</title>
        <authorList>
            <person name="Grote J."/>
            <person name="Schott T."/>
            <person name="Bruckner C.G."/>
            <person name="Glockner F.O."/>
            <person name="Jost G."/>
            <person name="Teeling H."/>
            <person name="Labrenz M."/>
            <person name="Jurgens K."/>
        </authorList>
    </citation>
    <scope>NUCLEOTIDE SEQUENCE [LARGE SCALE GENOMIC DNA]</scope>
    <source>
        <strain evidence="3 4">GD1</strain>
    </source>
</reference>